<comment type="caution">
    <text evidence="1">The sequence shown here is derived from an EMBL/GenBank/DDBJ whole genome shotgun (WGS) entry which is preliminary data.</text>
</comment>
<protein>
    <recommendedName>
        <fullName evidence="3">Class I SAM-dependent methyltransferase</fullName>
    </recommendedName>
</protein>
<organism evidence="1 2">
    <name type="scientific">Hyunsoonleella aestuarii</name>
    <dbReference type="NCBI Taxonomy" id="912802"/>
    <lineage>
        <taxon>Bacteria</taxon>
        <taxon>Pseudomonadati</taxon>
        <taxon>Bacteroidota</taxon>
        <taxon>Flavobacteriia</taxon>
        <taxon>Flavobacteriales</taxon>
        <taxon>Flavobacteriaceae</taxon>
    </lineage>
</organism>
<dbReference type="PANTHER" id="PTHR40036">
    <property type="entry name" value="MACROCIN O-METHYLTRANSFERASE"/>
    <property type="match status" value="1"/>
</dbReference>
<evidence type="ECO:0008006" key="3">
    <source>
        <dbReference type="Google" id="ProtNLM"/>
    </source>
</evidence>
<dbReference type="SUPFAM" id="SSF53335">
    <property type="entry name" value="S-adenosyl-L-methionine-dependent methyltransferases"/>
    <property type="match status" value="1"/>
</dbReference>
<dbReference type="PANTHER" id="PTHR40036:SF1">
    <property type="entry name" value="MACROCIN O-METHYLTRANSFERASE"/>
    <property type="match status" value="1"/>
</dbReference>
<dbReference type="InterPro" id="IPR008884">
    <property type="entry name" value="TylF_MeTrfase"/>
</dbReference>
<dbReference type="Pfam" id="PF13578">
    <property type="entry name" value="Methyltransf_24"/>
    <property type="match status" value="1"/>
</dbReference>
<dbReference type="RefSeq" id="WP_139001991.1">
    <property type="nucleotide sequence ID" value="NZ_BAABAV010000001.1"/>
</dbReference>
<dbReference type="Proteomes" id="UP001500027">
    <property type="component" value="Unassembled WGS sequence"/>
</dbReference>
<reference evidence="2" key="1">
    <citation type="journal article" date="2019" name="Int. J. Syst. Evol. Microbiol.">
        <title>The Global Catalogue of Microorganisms (GCM) 10K type strain sequencing project: providing services to taxonomists for standard genome sequencing and annotation.</title>
        <authorList>
            <consortium name="The Broad Institute Genomics Platform"/>
            <consortium name="The Broad Institute Genome Sequencing Center for Infectious Disease"/>
            <person name="Wu L."/>
            <person name="Ma J."/>
        </authorList>
    </citation>
    <scope>NUCLEOTIDE SEQUENCE [LARGE SCALE GENOMIC DNA]</scope>
    <source>
        <strain evidence="2">JCM 17452</strain>
    </source>
</reference>
<dbReference type="Gene3D" id="3.40.50.150">
    <property type="entry name" value="Vaccinia Virus protein VP39"/>
    <property type="match status" value="1"/>
</dbReference>
<name>A0ABP8E7F9_9FLAO</name>
<keyword evidence="2" id="KW-1185">Reference proteome</keyword>
<proteinExistence type="predicted"/>
<gene>
    <name evidence="1" type="ORF">GCM10022257_01170</name>
</gene>
<evidence type="ECO:0000313" key="2">
    <source>
        <dbReference type="Proteomes" id="UP001500027"/>
    </source>
</evidence>
<evidence type="ECO:0000313" key="1">
    <source>
        <dbReference type="EMBL" id="GAA4268016.1"/>
    </source>
</evidence>
<dbReference type="InterPro" id="IPR029063">
    <property type="entry name" value="SAM-dependent_MTases_sf"/>
</dbReference>
<dbReference type="EMBL" id="BAABAV010000001">
    <property type="protein sequence ID" value="GAA4268016.1"/>
    <property type="molecule type" value="Genomic_DNA"/>
</dbReference>
<accession>A0ABP8E7F9</accession>
<sequence>MKFTSKILNNLTKKIIKILLPQMRDIIRCELEHRSHDIKYTMQQIAVNDTAEFVINNIPINLHFEDRFSLLTHTCKLLKENNKDKKGTILEFGVWKGSTINHMSNLLPEVDFYGFDSFVGLSEPWIFNNRGAFSDVKDLPVVNNNVNLVKGYFNETLPSFILDLKQEVNLIHIDCDLYSSTVTIFNNISKLIKPGLIIVFDEFFNYPGWRNGEYKAWIEFVNEHKLKFKYIGYTYQKNEKFKSGQQVAVMLC</sequence>